<dbReference type="AlphaFoldDB" id="A0A7X2T3T1"/>
<keyword evidence="5 12" id="KW-0378">Hydrolase</keyword>
<keyword evidence="9 12" id="KW-0234">DNA repair</keyword>
<dbReference type="InterPro" id="IPR004035">
    <property type="entry name" value="Endouclease-III_FeS-bd_BS"/>
</dbReference>
<evidence type="ECO:0000256" key="5">
    <source>
        <dbReference type="ARBA" id="ARBA00022801"/>
    </source>
</evidence>
<keyword evidence="6 12" id="KW-0408">Iron</keyword>
<dbReference type="EMBL" id="VUMM01000003">
    <property type="protein sequence ID" value="MSS01011.1"/>
    <property type="molecule type" value="Genomic_DNA"/>
</dbReference>
<keyword evidence="14" id="KW-0540">Nuclease</keyword>
<evidence type="ECO:0000256" key="11">
    <source>
        <dbReference type="ARBA" id="ARBA00023295"/>
    </source>
</evidence>
<evidence type="ECO:0000256" key="4">
    <source>
        <dbReference type="ARBA" id="ARBA00022763"/>
    </source>
</evidence>
<dbReference type="GO" id="GO:0006285">
    <property type="term" value="P:base-excision repair, AP site formation"/>
    <property type="evidence" value="ECO:0007669"/>
    <property type="project" value="TreeGrafter"/>
</dbReference>
<keyword evidence="3 12" id="KW-0479">Metal-binding</keyword>
<dbReference type="PANTHER" id="PTHR10359">
    <property type="entry name" value="A/G-SPECIFIC ADENINE GLYCOSYLASE/ENDONUCLEASE III"/>
    <property type="match status" value="1"/>
</dbReference>
<feature type="binding site" evidence="12">
    <location>
        <position position="201"/>
    </location>
    <ligand>
        <name>[4Fe-4S] cluster</name>
        <dbReference type="ChEBI" id="CHEBI:49883"/>
    </ligand>
</feature>
<dbReference type="GO" id="GO:0140078">
    <property type="term" value="F:class I DNA-(apurinic or apyrimidinic site) endonuclease activity"/>
    <property type="evidence" value="ECO:0007669"/>
    <property type="project" value="UniProtKB-EC"/>
</dbReference>
<dbReference type="Gene3D" id="1.10.340.30">
    <property type="entry name" value="Hypothetical protein, domain 2"/>
    <property type="match status" value="1"/>
</dbReference>
<comment type="catalytic activity">
    <reaction evidence="12">
        <text>2'-deoxyribonucleotide-(2'-deoxyribose 5'-phosphate)-2'-deoxyribonucleotide-DNA = a 3'-end 2'-deoxyribonucleotide-(2,3-dehydro-2,3-deoxyribose 5'-phosphate)-DNA + a 5'-end 5'-phospho-2'-deoxyribonucleoside-DNA + H(+)</text>
        <dbReference type="Rhea" id="RHEA:66592"/>
        <dbReference type="Rhea" id="RHEA-COMP:13180"/>
        <dbReference type="Rhea" id="RHEA-COMP:16897"/>
        <dbReference type="Rhea" id="RHEA-COMP:17067"/>
        <dbReference type="ChEBI" id="CHEBI:15378"/>
        <dbReference type="ChEBI" id="CHEBI:136412"/>
        <dbReference type="ChEBI" id="CHEBI:157695"/>
        <dbReference type="ChEBI" id="CHEBI:167181"/>
        <dbReference type="EC" id="4.2.99.18"/>
    </reaction>
</comment>
<organism evidence="14 15">
    <name type="scientific">Floccifex porci</name>
    <dbReference type="NCBI Taxonomy" id="2606629"/>
    <lineage>
        <taxon>Bacteria</taxon>
        <taxon>Bacillati</taxon>
        <taxon>Bacillota</taxon>
        <taxon>Erysipelotrichia</taxon>
        <taxon>Erysipelotrichales</taxon>
        <taxon>Erysipelotrichaceae</taxon>
        <taxon>Floccifex</taxon>
    </lineage>
</organism>
<feature type="domain" description="HhH-GPD" evidence="13">
    <location>
        <begin position="35"/>
        <end position="183"/>
    </location>
</feature>
<evidence type="ECO:0000256" key="8">
    <source>
        <dbReference type="ARBA" id="ARBA00023125"/>
    </source>
</evidence>
<dbReference type="InterPro" id="IPR003265">
    <property type="entry name" value="HhH-GPD_domain"/>
</dbReference>
<evidence type="ECO:0000313" key="15">
    <source>
        <dbReference type="Proteomes" id="UP000470082"/>
    </source>
</evidence>
<feature type="binding site" evidence="12">
    <location>
        <position position="195"/>
    </location>
    <ligand>
        <name>[4Fe-4S] cluster</name>
        <dbReference type="ChEBI" id="CHEBI:49883"/>
    </ligand>
</feature>
<keyword evidence="7 12" id="KW-0411">Iron-sulfur</keyword>
<keyword evidence="2 12" id="KW-0004">4Fe-4S</keyword>
<dbReference type="GO" id="GO:0003677">
    <property type="term" value="F:DNA binding"/>
    <property type="evidence" value="ECO:0007669"/>
    <property type="project" value="UniProtKB-UniRule"/>
</dbReference>
<dbReference type="GO" id="GO:0051539">
    <property type="term" value="F:4 iron, 4 sulfur cluster binding"/>
    <property type="evidence" value="ECO:0007669"/>
    <property type="project" value="UniProtKB-UniRule"/>
</dbReference>
<sequence>MNANEILDEIEKIFPDAQCELVHQNPFQLLIAVILSAQTTDVSVNKITPALFKAYPDAKAMAEAEIKDIESYIHSIGLYKNKARSLKKCSKDLIEKFDGQVPSTYKELMSLQGVGRKTANVVRSVAFDIPSFAVDTHVERVSKRLGLAKPYDSVEKVEEKLKRKVDRNRWNQGHHDMIFFGRYLCTSRNPKCETCPFPSICRKDKIGR</sequence>
<dbReference type="InterPro" id="IPR005759">
    <property type="entry name" value="Nth"/>
</dbReference>
<evidence type="ECO:0000256" key="2">
    <source>
        <dbReference type="ARBA" id="ARBA00022485"/>
    </source>
</evidence>
<dbReference type="PANTHER" id="PTHR10359:SF18">
    <property type="entry name" value="ENDONUCLEASE III"/>
    <property type="match status" value="1"/>
</dbReference>
<evidence type="ECO:0000256" key="10">
    <source>
        <dbReference type="ARBA" id="ARBA00023239"/>
    </source>
</evidence>
<dbReference type="InterPro" id="IPR023170">
    <property type="entry name" value="HhH_base_excis_C"/>
</dbReference>
<dbReference type="InterPro" id="IPR011257">
    <property type="entry name" value="DNA_glycosylase"/>
</dbReference>
<dbReference type="EC" id="4.2.99.18" evidence="12"/>
<evidence type="ECO:0000259" key="13">
    <source>
        <dbReference type="SMART" id="SM00478"/>
    </source>
</evidence>
<evidence type="ECO:0000256" key="3">
    <source>
        <dbReference type="ARBA" id="ARBA00022723"/>
    </source>
</evidence>
<gene>
    <name evidence="12 14" type="primary">nth</name>
    <name evidence="14" type="ORF">FYJ50_02570</name>
</gene>
<feature type="binding site" evidence="12">
    <location>
        <position position="185"/>
    </location>
    <ligand>
        <name>[4Fe-4S] cluster</name>
        <dbReference type="ChEBI" id="CHEBI:49883"/>
    </ligand>
</feature>
<dbReference type="InterPro" id="IPR000445">
    <property type="entry name" value="HhH_motif"/>
</dbReference>
<dbReference type="FunFam" id="1.10.340.30:FF:000001">
    <property type="entry name" value="Endonuclease III"/>
    <property type="match status" value="1"/>
</dbReference>
<keyword evidence="10 12" id="KW-0456">Lyase</keyword>
<dbReference type="SUPFAM" id="SSF48150">
    <property type="entry name" value="DNA-glycosylase"/>
    <property type="match status" value="1"/>
</dbReference>
<name>A0A7X2T3T1_9FIRM</name>
<dbReference type="Pfam" id="PF00730">
    <property type="entry name" value="HhH-GPD"/>
    <property type="match status" value="1"/>
</dbReference>
<reference evidence="14 15" key="1">
    <citation type="submission" date="2019-08" db="EMBL/GenBank/DDBJ databases">
        <title>In-depth cultivation of the pig gut microbiome towards novel bacterial diversity and tailored functional studies.</title>
        <authorList>
            <person name="Wylensek D."/>
            <person name="Hitch T.C.A."/>
            <person name="Clavel T."/>
        </authorList>
    </citation>
    <scope>NUCLEOTIDE SEQUENCE [LARGE SCALE GENOMIC DNA]</scope>
    <source>
        <strain evidence="14 15">LKV-178-WT-2G</strain>
    </source>
</reference>
<keyword evidence="4 12" id="KW-0227">DNA damage</keyword>
<dbReference type="HAMAP" id="MF_00942">
    <property type="entry name" value="Nth"/>
    <property type="match status" value="1"/>
</dbReference>
<dbReference type="GO" id="GO:0019104">
    <property type="term" value="F:DNA N-glycosylase activity"/>
    <property type="evidence" value="ECO:0007669"/>
    <property type="project" value="UniProtKB-UniRule"/>
</dbReference>
<comment type="similarity">
    <text evidence="1 12">Belongs to the Nth/MutY family.</text>
</comment>
<dbReference type="PROSITE" id="PS00764">
    <property type="entry name" value="ENDONUCLEASE_III_1"/>
    <property type="match status" value="1"/>
</dbReference>
<accession>A0A7X2T3T1</accession>
<dbReference type="Proteomes" id="UP000470082">
    <property type="component" value="Unassembled WGS sequence"/>
</dbReference>
<evidence type="ECO:0000313" key="14">
    <source>
        <dbReference type="EMBL" id="MSS01011.1"/>
    </source>
</evidence>
<comment type="function">
    <text evidence="12">DNA repair enzyme that has both DNA N-glycosylase activity and AP-lyase activity. The DNA N-glycosylase activity releases various damaged pyrimidines from DNA by cleaving the N-glycosidic bond, leaving an AP (apurinic/apyrimidinic) site. The AP-lyase activity cleaves the phosphodiester bond 3' to the AP site by a beta-elimination, leaving a 3'-terminal unsaturated sugar and a product with a terminal 5'-phosphate.</text>
</comment>
<evidence type="ECO:0000256" key="12">
    <source>
        <dbReference type="HAMAP-Rule" id="MF_00942"/>
    </source>
</evidence>
<evidence type="ECO:0000256" key="9">
    <source>
        <dbReference type="ARBA" id="ARBA00023204"/>
    </source>
</evidence>
<dbReference type="GO" id="GO:0046872">
    <property type="term" value="F:metal ion binding"/>
    <property type="evidence" value="ECO:0007669"/>
    <property type="project" value="UniProtKB-KW"/>
</dbReference>
<dbReference type="Gene3D" id="1.10.1670.10">
    <property type="entry name" value="Helix-hairpin-Helix base-excision DNA repair enzymes (C-terminal)"/>
    <property type="match status" value="1"/>
</dbReference>
<dbReference type="Pfam" id="PF00633">
    <property type="entry name" value="HHH"/>
    <property type="match status" value="1"/>
</dbReference>
<keyword evidence="15" id="KW-1185">Reference proteome</keyword>
<evidence type="ECO:0000256" key="6">
    <source>
        <dbReference type="ARBA" id="ARBA00023004"/>
    </source>
</evidence>
<dbReference type="NCBIfam" id="TIGR01083">
    <property type="entry name" value="nth"/>
    <property type="match status" value="1"/>
</dbReference>
<dbReference type="CDD" id="cd00056">
    <property type="entry name" value="ENDO3c"/>
    <property type="match status" value="1"/>
</dbReference>
<proteinExistence type="inferred from homology"/>
<keyword evidence="14" id="KW-0255">Endonuclease</keyword>
<evidence type="ECO:0000256" key="1">
    <source>
        <dbReference type="ARBA" id="ARBA00008343"/>
    </source>
</evidence>
<dbReference type="FunFam" id="1.10.1670.10:FF:000001">
    <property type="entry name" value="Endonuclease III"/>
    <property type="match status" value="1"/>
</dbReference>
<keyword evidence="11 12" id="KW-0326">Glycosidase</keyword>
<comment type="cofactor">
    <cofactor evidence="12">
        <name>[4Fe-4S] cluster</name>
        <dbReference type="ChEBI" id="CHEBI:49883"/>
    </cofactor>
    <text evidence="12">Binds 1 [4Fe-4S] cluster.</text>
</comment>
<dbReference type="RefSeq" id="WP_154459487.1">
    <property type="nucleotide sequence ID" value="NZ_VUMM01000003.1"/>
</dbReference>
<protein>
    <recommendedName>
        <fullName evidence="12">Endonuclease III</fullName>
        <ecNumber evidence="12">4.2.99.18</ecNumber>
    </recommendedName>
    <alternativeName>
        <fullName evidence="12">DNA-(apurinic or apyrimidinic site) lyase</fullName>
    </alternativeName>
</protein>
<dbReference type="PIRSF" id="PIRSF001435">
    <property type="entry name" value="Nth"/>
    <property type="match status" value="1"/>
</dbReference>
<dbReference type="SMART" id="SM00478">
    <property type="entry name" value="ENDO3c"/>
    <property type="match status" value="1"/>
</dbReference>
<keyword evidence="8 12" id="KW-0238">DNA-binding</keyword>
<evidence type="ECO:0000256" key="7">
    <source>
        <dbReference type="ARBA" id="ARBA00023014"/>
    </source>
</evidence>
<feature type="binding site" evidence="12">
    <location>
        <position position="192"/>
    </location>
    <ligand>
        <name>[4Fe-4S] cluster</name>
        <dbReference type="ChEBI" id="CHEBI:49883"/>
    </ligand>
</feature>
<comment type="caution">
    <text evidence="14">The sequence shown here is derived from an EMBL/GenBank/DDBJ whole genome shotgun (WGS) entry which is preliminary data.</text>
</comment>